<accession>A0ABP8GJR2</accession>
<evidence type="ECO:0000256" key="5">
    <source>
        <dbReference type="ARBA" id="ARBA00022991"/>
    </source>
</evidence>
<sequence>MSERTILVWFRNDLRVHDNEILLEATRKADKVLPVFCFDPFYFKQTETGGLKTGGFRTRFLIESVADLRNNLRALGAELIIRTGDPVEIIPQLAAEYQVNEVYHHREVAFEETAISEQVEAALWKTRLNLKHFIGHTLYHKEDLPFPIKDIPDSFAVFKKKVERDSNVRAVAATPEQISTPEITDAGELPTLQDLGLEAPYDDPRATMQFTGGETIALQYLNQYLTNKEPLNSKAARNPQIVAEVSSKLSPWLALGCISPRQVYWEVVEHERSNSHNNPLITELLWRDYFRFMFKKHGRKFFNSEGFKTEAPETGTNQDKLFKQWQTGNTGIPYVDAAMHELNATGYINNYSRQIVAGYLVRDLKVDWTRGAIYFEEKLIDYSPASNWGNWAFVAGVGNDPRDNRNFITRTAEELETKSAFIDTWLPVNETTAA</sequence>
<dbReference type="Pfam" id="PF03441">
    <property type="entry name" value="FAD_binding_7"/>
    <property type="match status" value="1"/>
</dbReference>
<dbReference type="InterPro" id="IPR036155">
    <property type="entry name" value="Crypto/Photolyase_N_sf"/>
</dbReference>
<dbReference type="EMBL" id="BAABFT010000006">
    <property type="protein sequence ID" value="GAA4325597.1"/>
    <property type="molecule type" value="Genomic_DNA"/>
</dbReference>
<keyword evidence="4 6" id="KW-0274">FAD</keyword>
<dbReference type="PANTHER" id="PTHR11455:SF22">
    <property type="entry name" value="CRYPTOCHROME DASH"/>
    <property type="match status" value="1"/>
</dbReference>
<dbReference type="PRINTS" id="PR00147">
    <property type="entry name" value="DNAPHOTLYASE"/>
</dbReference>
<dbReference type="Gene3D" id="1.25.40.80">
    <property type="match status" value="1"/>
</dbReference>
<dbReference type="SUPFAM" id="SSF48173">
    <property type="entry name" value="Cryptochrome/photolyase FAD-binding domain"/>
    <property type="match status" value="1"/>
</dbReference>
<protein>
    <recommendedName>
        <fullName evidence="2 6">Cryptochrome DASH</fullName>
    </recommendedName>
</protein>
<evidence type="ECO:0000313" key="9">
    <source>
        <dbReference type="Proteomes" id="UP001500582"/>
    </source>
</evidence>
<dbReference type="Gene3D" id="1.10.579.10">
    <property type="entry name" value="DNA Cyclobutane Dipyrimidine Photolyase, subunit A, domain 3"/>
    <property type="match status" value="1"/>
</dbReference>
<dbReference type="InterPro" id="IPR006050">
    <property type="entry name" value="DNA_photolyase_N"/>
</dbReference>
<comment type="similarity">
    <text evidence="1 6">Belongs to the DNA photolyase class-1 family.</text>
</comment>
<evidence type="ECO:0000256" key="4">
    <source>
        <dbReference type="ARBA" id="ARBA00022827"/>
    </source>
</evidence>
<evidence type="ECO:0000259" key="7">
    <source>
        <dbReference type="PROSITE" id="PS51645"/>
    </source>
</evidence>
<gene>
    <name evidence="8" type="ORF">GCM10023149_28050</name>
</gene>
<name>A0ABP8GJR2_9SPHI</name>
<evidence type="ECO:0000256" key="3">
    <source>
        <dbReference type="ARBA" id="ARBA00022630"/>
    </source>
</evidence>
<comment type="cofactor">
    <cofactor evidence="6">
        <name>FAD</name>
        <dbReference type="ChEBI" id="CHEBI:57692"/>
    </cofactor>
    <text evidence="6">Binds 1 FAD per subunit.</text>
</comment>
<dbReference type="NCBIfam" id="TIGR02765">
    <property type="entry name" value="crypto_DASH"/>
    <property type="match status" value="1"/>
</dbReference>
<dbReference type="PANTHER" id="PTHR11455">
    <property type="entry name" value="CRYPTOCHROME"/>
    <property type="match status" value="1"/>
</dbReference>
<dbReference type="InterPro" id="IPR014133">
    <property type="entry name" value="Cry_DASH"/>
</dbReference>
<evidence type="ECO:0000256" key="1">
    <source>
        <dbReference type="ARBA" id="ARBA00005862"/>
    </source>
</evidence>
<dbReference type="PROSITE" id="PS51645">
    <property type="entry name" value="PHR_CRY_ALPHA_BETA"/>
    <property type="match status" value="1"/>
</dbReference>
<keyword evidence="3 6" id="KW-0285">Flavoprotein</keyword>
<dbReference type="InterPro" id="IPR036134">
    <property type="entry name" value="Crypto/Photolyase_FAD-like_sf"/>
</dbReference>
<comment type="caution">
    <text evidence="8">The sequence shown here is derived from an EMBL/GenBank/DDBJ whole genome shotgun (WGS) entry which is preliminary data.</text>
</comment>
<dbReference type="InterPro" id="IPR014729">
    <property type="entry name" value="Rossmann-like_a/b/a_fold"/>
</dbReference>
<keyword evidence="9" id="KW-1185">Reference proteome</keyword>
<dbReference type="Gene3D" id="3.40.50.620">
    <property type="entry name" value="HUPs"/>
    <property type="match status" value="1"/>
</dbReference>
<comment type="cofactor">
    <cofactor evidence="6">
        <name>(6R)-5,10-methylene-5,6,7,8-tetrahydrofolate</name>
        <dbReference type="ChEBI" id="CHEBI:15636"/>
    </cofactor>
    <text evidence="6">Binds 1 5,10-methenyltetrahydrofolate (MTHF) per subunit.</text>
</comment>
<evidence type="ECO:0000313" key="8">
    <source>
        <dbReference type="EMBL" id="GAA4325597.1"/>
    </source>
</evidence>
<reference evidence="9" key="1">
    <citation type="journal article" date="2019" name="Int. J. Syst. Evol. Microbiol.">
        <title>The Global Catalogue of Microorganisms (GCM) 10K type strain sequencing project: providing services to taxonomists for standard genome sequencing and annotation.</title>
        <authorList>
            <consortium name="The Broad Institute Genomics Platform"/>
            <consortium name="The Broad Institute Genome Sequencing Center for Infectious Disease"/>
            <person name="Wu L."/>
            <person name="Ma J."/>
        </authorList>
    </citation>
    <scope>NUCLEOTIDE SEQUENCE [LARGE SCALE GENOMIC DNA]</scope>
    <source>
        <strain evidence="9">JCM 17705</strain>
    </source>
</reference>
<dbReference type="InterPro" id="IPR005101">
    <property type="entry name" value="Cryptochr/Photolyase_FAD-bd"/>
</dbReference>
<dbReference type="Pfam" id="PF00875">
    <property type="entry name" value="DNA_photolyase"/>
    <property type="match status" value="1"/>
</dbReference>
<evidence type="ECO:0000256" key="6">
    <source>
        <dbReference type="RuleBase" id="RU367151"/>
    </source>
</evidence>
<dbReference type="SUPFAM" id="SSF52425">
    <property type="entry name" value="Cryptochrome/photolyase, N-terminal domain"/>
    <property type="match status" value="1"/>
</dbReference>
<dbReference type="RefSeq" id="WP_345211725.1">
    <property type="nucleotide sequence ID" value="NZ_BAABFT010000006.1"/>
</dbReference>
<organism evidence="8 9">
    <name type="scientific">Mucilaginibacter gynuensis</name>
    <dbReference type="NCBI Taxonomy" id="1302236"/>
    <lineage>
        <taxon>Bacteria</taxon>
        <taxon>Pseudomonadati</taxon>
        <taxon>Bacteroidota</taxon>
        <taxon>Sphingobacteriia</taxon>
        <taxon>Sphingobacteriales</taxon>
        <taxon>Sphingobacteriaceae</taxon>
        <taxon>Mucilaginibacter</taxon>
    </lineage>
</organism>
<dbReference type="Proteomes" id="UP001500582">
    <property type="component" value="Unassembled WGS sequence"/>
</dbReference>
<comment type="function">
    <text evidence="6">May have a photoreceptor function.</text>
</comment>
<feature type="domain" description="Photolyase/cryptochrome alpha/beta" evidence="7">
    <location>
        <begin position="4"/>
        <end position="138"/>
    </location>
</feature>
<dbReference type="InterPro" id="IPR002081">
    <property type="entry name" value="Cryptochrome/DNA_photolyase_1"/>
</dbReference>
<keyword evidence="5 6" id="KW-0157">Chromophore</keyword>
<proteinExistence type="inferred from homology"/>
<evidence type="ECO:0000256" key="2">
    <source>
        <dbReference type="ARBA" id="ARBA00017881"/>
    </source>
</evidence>